<reference evidence="1" key="1">
    <citation type="submission" date="2019-02" db="EMBL/GenBank/DDBJ databases">
        <authorList>
            <person name="Pothier F.J."/>
        </authorList>
    </citation>
    <scope>NUCLEOTIDE SEQUENCE</scope>
    <source>
        <strain evidence="1">CI-1B</strain>
    </source>
</reference>
<dbReference type="OrthoDB" id="7064750at2"/>
<dbReference type="EMBL" id="CAADFC020000011">
    <property type="protein sequence ID" value="VIO70550.1"/>
    <property type="molecule type" value="Genomic_DNA"/>
</dbReference>
<gene>
    <name evidence="1" type="ORF">CI1B_32040</name>
</gene>
<protein>
    <submittedName>
        <fullName evidence="1">Uncharacterized protein</fullName>
    </submittedName>
</protein>
<accession>A0A508T8F1</accession>
<name>A0A508T8F1_9BRAD</name>
<dbReference type="Proteomes" id="UP000328092">
    <property type="component" value="Unassembled WGS sequence"/>
</dbReference>
<evidence type="ECO:0000313" key="2">
    <source>
        <dbReference type="Proteomes" id="UP000328092"/>
    </source>
</evidence>
<proteinExistence type="predicted"/>
<keyword evidence="2" id="KW-1185">Reference proteome</keyword>
<organism evidence="1 2">
    <name type="scientific">Bradyrhizobium ivorense</name>
    <dbReference type="NCBI Taxonomy" id="2511166"/>
    <lineage>
        <taxon>Bacteria</taxon>
        <taxon>Pseudomonadati</taxon>
        <taxon>Pseudomonadota</taxon>
        <taxon>Alphaproteobacteria</taxon>
        <taxon>Hyphomicrobiales</taxon>
        <taxon>Nitrobacteraceae</taxon>
        <taxon>Bradyrhizobium</taxon>
    </lineage>
</organism>
<sequence>MADRLTGFFRRERRLAAVCRSRRRRAVDGHSGMAGGAWAYYKFRVERDDARKLEAQRPFLQKKLEVYFDAVRAAGRLTDQALAPTSPEWKVNVQRFLALRWSELEMVGDAGHPRGRAAGR</sequence>
<dbReference type="RefSeq" id="WP_139860299.1">
    <property type="nucleotide sequence ID" value="NZ_CAADFC020000011.1"/>
</dbReference>
<dbReference type="AlphaFoldDB" id="A0A508T8F1"/>
<evidence type="ECO:0000313" key="1">
    <source>
        <dbReference type="EMBL" id="VIO70550.1"/>
    </source>
</evidence>
<comment type="caution">
    <text evidence="1">The sequence shown here is derived from an EMBL/GenBank/DDBJ whole genome shotgun (WGS) entry which is preliminary data.</text>
</comment>